<dbReference type="EMBL" id="JAKTTI010000028">
    <property type="protein sequence ID" value="MCH1626797.1"/>
    <property type="molecule type" value="Genomic_DNA"/>
</dbReference>
<sequence length="92" mass="9957">MTKPAFFIGSIKINNMSGNAALTIGEMIQKSPKFEDQSQGTNCSIGDLSSADSYMQNEQYDLSSKSNKGTPQLESESAKEHKEEEAATGIYA</sequence>
<keyword evidence="3" id="KW-1185">Reference proteome</keyword>
<protein>
    <submittedName>
        <fullName evidence="2">Spore germination protein</fullName>
    </submittedName>
</protein>
<dbReference type="Proteomes" id="UP001431131">
    <property type="component" value="Unassembled WGS sequence"/>
</dbReference>
<accession>A0AAW5EA87</accession>
<name>A0AAW5EA87_9BACI</name>
<dbReference type="Pfam" id="PF10676">
    <property type="entry name" value="gerPA"/>
    <property type="match status" value="1"/>
</dbReference>
<comment type="caution">
    <text evidence="2">The sequence shown here is derived from an EMBL/GenBank/DDBJ whole genome shotgun (WGS) entry which is preliminary data.</text>
</comment>
<feature type="compositionally biased region" description="Basic and acidic residues" evidence="1">
    <location>
        <begin position="76"/>
        <end position="85"/>
    </location>
</feature>
<feature type="region of interest" description="Disordered" evidence="1">
    <location>
        <begin position="59"/>
        <end position="92"/>
    </location>
</feature>
<dbReference type="AlphaFoldDB" id="A0AAW5EA87"/>
<organism evidence="2 3">
    <name type="scientific">Fredinandcohnia quinoae</name>
    <dbReference type="NCBI Taxonomy" id="2918902"/>
    <lineage>
        <taxon>Bacteria</taxon>
        <taxon>Bacillati</taxon>
        <taxon>Bacillota</taxon>
        <taxon>Bacilli</taxon>
        <taxon>Bacillales</taxon>
        <taxon>Bacillaceae</taxon>
        <taxon>Fredinandcohnia</taxon>
    </lineage>
</organism>
<feature type="compositionally biased region" description="Polar residues" evidence="1">
    <location>
        <begin position="59"/>
        <end position="73"/>
    </location>
</feature>
<gene>
    <name evidence="2" type="ORF">MJG50_15795</name>
</gene>
<reference evidence="2" key="1">
    <citation type="submission" date="2022-02" db="EMBL/GenBank/DDBJ databases">
        <title>Fredinandcohnia quinoae sp. nov. isolated from Chenopodium quinoa seeds.</title>
        <authorList>
            <person name="Saati-Santamaria Z."/>
            <person name="Flores-Felix J.D."/>
            <person name="Igual J.M."/>
            <person name="Velazquez E."/>
            <person name="Garcia-Fraile P."/>
            <person name="Martinez-Molina E."/>
        </authorList>
    </citation>
    <scope>NUCLEOTIDE SEQUENCE</scope>
    <source>
        <strain evidence="2">SECRCQ15</strain>
    </source>
</reference>
<dbReference type="InterPro" id="IPR019618">
    <property type="entry name" value="Spore_germination_GerPA"/>
</dbReference>
<evidence type="ECO:0000256" key="1">
    <source>
        <dbReference type="SAM" id="MobiDB-lite"/>
    </source>
</evidence>
<dbReference type="RefSeq" id="WP_240256715.1">
    <property type="nucleotide sequence ID" value="NZ_JAKTTI010000028.1"/>
</dbReference>
<evidence type="ECO:0000313" key="2">
    <source>
        <dbReference type="EMBL" id="MCH1626797.1"/>
    </source>
</evidence>
<evidence type="ECO:0000313" key="3">
    <source>
        <dbReference type="Proteomes" id="UP001431131"/>
    </source>
</evidence>
<proteinExistence type="predicted"/>